<dbReference type="EMBL" id="VSRR010012313">
    <property type="protein sequence ID" value="MPC54385.1"/>
    <property type="molecule type" value="Genomic_DNA"/>
</dbReference>
<dbReference type="AlphaFoldDB" id="A0A5B7GAG1"/>
<dbReference type="Proteomes" id="UP000324222">
    <property type="component" value="Unassembled WGS sequence"/>
</dbReference>
<sequence length="102" mass="11800">MKNTLENLGHFHWGVLRVRASETHEGDQNSEDCSRLSSDLHRLFLMSIKSSNRTRNLKFTFVQRSIIYSRCVNNYTWSGRDAGLTKNDPNIMKPLNNNDAKT</sequence>
<protein>
    <submittedName>
        <fullName evidence="1">Uncharacterized protein</fullName>
    </submittedName>
</protein>
<accession>A0A5B7GAG1</accession>
<evidence type="ECO:0000313" key="2">
    <source>
        <dbReference type="Proteomes" id="UP000324222"/>
    </source>
</evidence>
<proteinExistence type="predicted"/>
<gene>
    <name evidence="1" type="ORF">E2C01_048296</name>
</gene>
<comment type="caution">
    <text evidence="1">The sequence shown here is derived from an EMBL/GenBank/DDBJ whole genome shotgun (WGS) entry which is preliminary data.</text>
</comment>
<organism evidence="1 2">
    <name type="scientific">Portunus trituberculatus</name>
    <name type="common">Swimming crab</name>
    <name type="synonym">Neptunus trituberculatus</name>
    <dbReference type="NCBI Taxonomy" id="210409"/>
    <lineage>
        <taxon>Eukaryota</taxon>
        <taxon>Metazoa</taxon>
        <taxon>Ecdysozoa</taxon>
        <taxon>Arthropoda</taxon>
        <taxon>Crustacea</taxon>
        <taxon>Multicrustacea</taxon>
        <taxon>Malacostraca</taxon>
        <taxon>Eumalacostraca</taxon>
        <taxon>Eucarida</taxon>
        <taxon>Decapoda</taxon>
        <taxon>Pleocyemata</taxon>
        <taxon>Brachyura</taxon>
        <taxon>Eubrachyura</taxon>
        <taxon>Portunoidea</taxon>
        <taxon>Portunidae</taxon>
        <taxon>Portuninae</taxon>
        <taxon>Portunus</taxon>
    </lineage>
</organism>
<keyword evidence="2" id="KW-1185">Reference proteome</keyword>
<name>A0A5B7GAG1_PORTR</name>
<evidence type="ECO:0000313" key="1">
    <source>
        <dbReference type="EMBL" id="MPC54385.1"/>
    </source>
</evidence>
<reference evidence="1 2" key="1">
    <citation type="submission" date="2019-05" db="EMBL/GenBank/DDBJ databases">
        <title>Another draft genome of Portunus trituberculatus and its Hox gene families provides insights of decapod evolution.</title>
        <authorList>
            <person name="Jeong J.-H."/>
            <person name="Song I."/>
            <person name="Kim S."/>
            <person name="Choi T."/>
            <person name="Kim D."/>
            <person name="Ryu S."/>
            <person name="Kim W."/>
        </authorList>
    </citation>
    <scope>NUCLEOTIDE SEQUENCE [LARGE SCALE GENOMIC DNA]</scope>
    <source>
        <tissue evidence="1">Muscle</tissue>
    </source>
</reference>